<sequence length="101" mass="10582">MSLLLDTSSPASTPQVASLLNGLLQILTLLSSFTPKAANTGSVVILGSELETTVAISALHPTLLLTIHSSETPSRFDAVAGKSSLSKYLVLLFFLSNLLLL</sequence>
<organism evidence="1 2">
    <name type="scientific">Metschnikowia bicuspidata</name>
    <dbReference type="NCBI Taxonomy" id="27322"/>
    <lineage>
        <taxon>Eukaryota</taxon>
        <taxon>Fungi</taxon>
        <taxon>Dikarya</taxon>
        <taxon>Ascomycota</taxon>
        <taxon>Saccharomycotina</taxon>
        <taxon>Pichiomycetes</taxon>
        <taxon>Metschnikowiaceae</taxon>
        <taxon>Metschnikowia</taxon>
    </lineage>
</organism>
<proteinExistence type="predicted"/>
<accession>A0A4V1J357</accession>
<evidence type="ECO:0000313" key="1">
    <source>
        <dbReference type="EMBL" id="RKP30899.1"/>
    </source>
</evidence>
<dbReference type="Proteomes" id="UP000268321">
    <property type="component" value="Unassembled WGS sequence"/>
</dbReference>
<evidence type="ECO:0000313" key="2">
    <source>
        <dbReference type="Proteomes" id="UP000268321"/>
    </source>
</evidence>
<protein>
    <submittedName>
        <fullName evidence="1">Uncharacterized protein</fullName>
    </submittedName>
</protein>
<dbReference type="AlphaFoldDB" id="A0A4V1J357"/>
<keyword evidence="2" id="KW-1185">Reference proteome</keyword>
<reference evidence="2" key="1">
    <citation type="journal article" date="2018" name="Nat. Microbiol.">
        <title>Leveraging single-cell genomics to expand the fungal tree of life.</title>
        <authorList>
            <person name="Ahrendt S.R."/>
            <person name="Quandt C.A."/>
            <person name="Ciobanu D."/>
            <person name="Clum A."/>
            <person name="Salamov A."/>
            <person name="Andreopoulos B."/>
            <person name="Cheng J.F."/>
            <person name="Woyke T."/>
            <person name="Pelin A."/>
            <person name="Henrissat B."/>
            <person name="Reynolds N.K."/>
            <person name="Benny G.L."/>
            <person name="Smith M.E."/>
            <person name="James T.Y."/>
            <person name="Grigoriev I.V."/>
        </authorList>
    </citation>
    <scope>NUCLEOTIDE SEQUENCE [LARGE SCALE GENOMIC DNA]</scope>
    <source>
        <strain evidence="2">Baker2002</strain>
    </source>
</reference>
<name>A0A4V1J357_9ASCO</name>
<gene>
    <name evidence="1" type="ORF">METBISCDRAFT_27040</name>
</gene>
<dbReference type="EMBL" id="ML004450">
    <property type="protein sequence ID" value="RKP30899.1"/>
    <property type="molecule type" value="Genomic_DNA"/>
</dbReference>